<dbReference type="VEuPathDB" id="FungiDB:H310_09493"/>
<proteinExistence type="predicted"/>
<dbReference type="RefSeq" id="XP_008873806.1">
    <property type="nucleotide sequence ID" value="XM_008875584.1"/>
</dbReference>
<dbReference type="EMBL" id="KI913972">
    <property type="protein sequence ID" value="ETV97597.1"/>
    <property type="molecule type" value="Genomic_DNA"/>
</dbReference>
<gene>
    <name evidence="1" type="ORF">H310_09493</name>
</gene>
<reference evidence="1" key="1">
    <citation type="submission" date="2013-12" db="EMBL/GenBank/DDBJ databases">
        <title>The Genome Sequence of Aphanomyces invadans NJM9701.</title>
        <authorList>
            <consortium name="The Broad Institute Genomics Platform"/>
            <person name="Russ C."/>
            <person name="Tyler B."/>
            <person name="van West P."/>
            <person name="Dieguez-Uribeondo J."/>
            <person name="Young S.K."/>
            <person name="Zeng Q."/>
            <person name="Gargeya S."/>
            <person name="Fitzgerald M."/>
            <person name="Abouelleil A."/>
            <person name="Alvarado L."/>
            <person name="Chapman S.B."/>
            <person name="Gainer-Dewar J."/>
            <person name="Goldberg J."/>
            <person name="Griggs A."/>
            <person name="Gujja S."/>
            <person name="Hansen M."/>
            <person name="Howarth C."/>
            <person name="Imamovic A."/>
            <person name="Ireland A."/>
            <person name="Larimer J."/>
            <person name="McCowan C."/>
            <person name="Murphy C."/>
            <person name="Pearson M."/>
            <person name="Poon T.W."/>
            <person name="Priest M."/>
            <person name="Roberts A."/>
            <person name="Saif S."/>
            <person name="Shea T."/>
            <person name="Sykes S."/>
            <person name="Wortman J."/>
            <person name="Nusbaum C."/>
            <person name="Birren B."/>
        </authorList>
    </citation>
    <scope>NUCLEOTIDE SEQUENCE [LARGE SCALE GENOMIC DNA]</scope>
    <source>
        <strain evidence="1">NJM9701</strain>
    </source>
</reference>
<protein>
    <submittedName>
        <fullName evidence="1">Uncharacterized protein</fullName>
    </submittedName>
</protein>
<accession>A0A024TW63</accession>
<dbReference type="AlphaFoldDB" id="A0A024TW63"/>
<sequence length="71" mass="8051">MSKQYAAELRRFMAFPETPKRVEELSDPAFSSHSLVNVTPDNTANLHKLAQTQIYLGTTSDLKETQLNLQQ</sequence>
<organism evidence="1">
    <name type="scientific">Aphanomyces invadans</name>
    <dbReference type="NCBI Taxonomy" id="157072"/>
    <lineage>
        <taxon>Eukaryota</taxon>
        <taxon>Sar</taxon>
        <taxon>Stramenopiles</taxon>
        <taxon>Oomycota</taxon>
        <taxon>Saprolegniomycetes</taxon>
        <taxon>Saprolegniales</taxon>
        <taxon>Verrucalvaceae</taxon>
        <taxon>Aphanomyces</taxon>
    </lineage>
</organism>
<evidence type="ECO:0000313" key="1">
    <source>
        <dbReference type="EMBL" id="ETV97597.1"/>
    </source>
</evidence>
<name>A0A024TW63_9STRA</name>
<dbReference type="GeneID" id="20086543"/>